<organism evidence="2 3">
    <name type="scientific">Candidatus Woesebacteria bacterium RIFCSPHIGHO2_12_FULL_41_24</name>
    <dbReference type="NCBI Taxonomy" id="1802510"/>
    <lineage>
        <taxon>Bacteria</taxon>
        <taxon>Candidatus Woeseibacteriota</taxon>
    </lineage>
</organism>
<evidence type="ECO:0000259" key="1">
    <source>
        <dbReference type="Pfam" id="PF18915"/>
    </source>
</evidence>
<dbReference type="Pfam" id="PF18915">
    <property type="entry name" value="DUF5667"/>
    <property type="match status" value="1"/>
</dbReference>
<dbReference type="Proteomes" id="UP000178603">
    <property type="component" value="Unassembled WGS sequence"/>
</dbReference>
<proteinExistence type="predicted"/>
<comment type="caution">
    <text evidence="2">The sequence shown here is derived from an EMBL/GenBank/DDBJ whole genome shotgun (WGS) entry which is preliminary data.</text>
</comment>
<dbReference type="InterPro" id="IPR043725">
    <property type="entry name" value="DUF5667"/>
</dbReference>
<gene>
    <name evidence="2" type="ORF">A3E44_04700</name>
</gene>
<sequence>MFKRGVGVFAGLVASFGILFVSIVKASSPSYQFNPPSLEPPETKTENTASKDILIDYQLPDPGDIMPGNPLWYAVAAADKVKLEGITDPVKKAQSILEMADKRLSVGCKLFSEGKFEESVLTFQKSEKYLGEAFSNEAVARLEGRETSELLLKLHKASAFHIYDLEKHLTTAPEDARPILTKILDLPKKVFEDTRNLLSDIGVKVDDFKP</sequence>
<reference evidence="2 3" key="1">
    <citation type="journal article" date="2016" name="Nat. Commun.">
        <title>Thousands of microbial genomes shed light on interconnected biogeochemical processes in an aquifer system.</title>
        <authorList>
            <person name="Anantharaman K."/>
            <person name="Brown C.T."/>
            <person name="Hug L.A."/>
            <person name="Sharon I."/>
            <person name="Castelle C.J."/>
            <person name="Probst A.J."/>
            <person name="Thomas B.C."/>
            <person name="Singh A."/>
            <person name="Wilkins M.J."/>
            <person name="Karaoz U."/>
            <person name="Brodie E.L."/>
            <person name="Williams K.H."/>
            <person name="Hubbard S.S."/>
            <person name="Banfield J.F."/>
        </authorList>
    </citation>
    <scope>NUCLEOTIDE SEQUENCE [LARGE SCALE GENOMIC DNA]</scope>
</reference>
<accession>A0A1F8ATF8</accession>
<evidence type="ECO:0000313" key="3">
    <source>
        <dbReference type="Proteomes" id="UP000178603"/>
    </source>
</evidence>
<evidence type="ECO:0000313" key="2">
    <source>
        <dbReference type="EMBL" id="OGM55022.1"/>
    </source>
</evidence>
<feature type="domain" description="DUF5667" evidence="1">
    <location>
        <begin position="65"/>
        <end position="136"/>
    </location>
</feature>
<dbReference type="EMBL" id="MGGW01000006">
    <property type="protein sequence ID" value="OGM55022.1"/>
    <property type="molecule type" value="Genomic_DNA"/>
</dbReference>
<dbReference type="AlphaFoldDB" id="A0A1F8ATF8"/>
<name>A0A1F8ATF8_9BACT</name>
<protein>
    <recommendedName>
        <fullName evidence="1">DUF5667 domain-containing protein</fullName>
    </recommendedName>
</protein>